<gene>
    <name evidence="2" type="ORF">MNBD_NITROSPINAE02-275</name>
</gene>
<dbReference type="PANTHER" id="PTHR15160:SF1">
    <property type="entry name" value="VON HIPPEL-LINDAU DISEASE TUMOR SUPPRESSOR"/>
    <property type="match status" value="1"/>
</dbReference>
<evidence type="ECO:0000313" key="2">
    <source>
        <dbReference type="EMBL" id="VAX20777.1"/>
    </source>
</evidence>
<dbReference type="Pfam" id="PF02577">
    <property type="entry name" value="BFN_dom"/>
    <property type="match status" value="1"/>
</dbReference>
<dbReference type="PANTHER" id="PTHR15160">
    <property type="entry name" value="VON HIPPEL-LINDAU PROTEIN"/>
    <property type="match status" value="1"/>
</dbReference>
<accession>A0A3B1CVR8</accession>
<dbReference type="Gene3D" id="3.10.690.10">
    <property type="entry name" value="Bifunctional nuclease domain"/>
    <property type="match status" value="1"/>
</dbReference>
<dbReference type="InterPro" id="IPR003729">
    <property type="entry name" value="Bi_nuclease_dom"/>
</dbReference>
<dbReference type="PROSITE" id="PS51658">
    <property type="entry name" value="BFN"/>
    <property type="match status" value="1"/>
</dbReference>
<sequence>MSDDDAMVEMKVDGLVFDPQTNTPIIILKDTEGDKALPIWVGYPEATAIALEIEKVETPRPMTHDLIKNLLDGVDAEVNHILVNDLKNNTFYAVISLQINGAPVDVDSRPSDAIAVALRVKAPIFVMQKVLDSAKVFDMNIPPERSKEEEDNFKKWLDDIKPSDFGKLDQQ</sequence>
<name>A0A3B1CVR8_9ZZZZ</name>
<dbReference type="InterPro" id="IPR036104">
    <property type="entry name" value="BFN_sf"/>
</dbReference>
<proteinExistence type="predicted"/>
<evidence type="ECO:0000259" key="1">
    <source>
        <dbReference type="PROSITE" id="PS51658"/>
    </source>
</evidence>
<dbReference type="GO" id="GO:0004518">
    <property type="term" value="F:nuclease activity"/>
    <property type="evidence" value="ECO:0007669"/>
    <property type="project" value="InterPro"/>
</dbReference>
<reference evidence="2" key="1">
    <citation type="submission" date="2018-06" db="EMBL/GenBank/DDBJ databases">
        <authorList>
            <person name="Zhirakovskaya E."/>
        </authorList>
    </citation>
    <scope>NUCLEOTIDE SEQUENCE</scope>
</reference>
<dbReference type="SUPFAM" id="SSF103256">
    <property type="entry name" value="Hypothetical protein TM0160"/>
    <property type="match status" value="1"/>
</dbReference>
<protein>
    <recommendedName>
        <fullName evidence="1">BFN domain-containing protein</fullName>
    </recommendedName>
</protein>
<feature type="domain" description="BFN" evidence="1">
    <location>
        <begin position="7"/>
        <end position="138"/>
    </location>
</feature>
<dbReference type="AlphaFoldDB" id="A0A3B1CVR8"/>
<organism evidence="2">
    <name type="scientific">hydrothermal vent metagenome</name>
    <dbReference type="NCBI Taxonomy" id="652676"/>
    <lineage>
        <taxon>unclassified sequences</taxon>
        <taxon>metagenomes</taxon>
        <taxon>ecological metagenomes</taxon>
    </lineage>
</organism>
<dbReference type="EMBL" id="UOGE01000061">
    <property type="protein sequence ID" value="VAX20777.1"/>
    <property type="molecule type" value="Genomic_DNA"/>
</dbReference>